<dbReference type="OMA" id="GYELGSC"/>
<dbReference type="Pfam" id="PF01462">
    <property type="entry name" value="LRRNT"/>
    <property type="match status" value="1"/>
</dbReference>
<keyword evidence="4" id="KW-0356">Hemostasis</keyword>
<dbReference type="PANTHER" id="PTHR22650:SF4">
    <property type="entry name" value="LEUCINE-RICH REPEAT AND TRANSMEMBRANE DOMAIN-CONTAINING PROTEIN 2-LIKE"/>
    <property type="match status" value="1"/>
</dbReference>
<evidence type="ECO:0000313" key="15">
    <source>
        <dbReference type="Proteomes" id="UP000265080"/>
    </source>
</evidence>
<sequence length="167" mass="18872">MQHLVWLILAMQWMVEGVENCPDICKCSRKAGPEKSEVNCHKRGLHAFPSNLPPDAWILKLGNSVIICLFLVSELRKLYLHDNPWQCDCNIMSLVRWMGQTKAMLSPREALKCVSPPELRKKSLGSLEAGTLLCRTRTLGDSDDELIVTTYIQSSRQMARFASVLSI</sequence>
<dbReference type="Ensembl" id="ENSAPET00000006433.1">
    <property type="protein sequence ID" value="ENSAPEP00000006265.1"/>
    <property type="gene ID" value="ENSAPEG00000004522.1"/>
</dbReference>
<accession>A0A3P8S2I7</accession>
<dbReference type="InterPro" id="IPR052313">
    <property type="entry name" value="GPIb-IX-V_Complex"/>
</dbReference>
<keyword evidence="3" id="KW-0812">Transmembrane</keyword>
<reference evidence="14 15" key="1">
    <citation type="submission" date="2018-03" db="EMBL/GenBank/DDBJ databases">
        <title>Finding Nemo's genes: A chromosome-scale reference assembly of the genome of the orange clownfish Amphiprion percula.</title>
        <authorList>
            <person name="Lehmann R."/>
        </authorList>
    </citation>
    <scope>NUCLEOTIDE SEQUENCE</scope>
</reference>
<evidence type="ECO:0000259" key="13">
    <source>
        <dbReference type="SMART" id="SM00082"/>
    </source>
</evidence>
<feature type="signal peptide" evidence="11">
    <location>
        <begin position="1"/>
        <end position="17"/>
    </location>
</feature>
<dbReference type="InterPro" id="IPR032675">
    <property type="entry name" value="LRR_dom_sf"/>
</dbReference>
<dbReference type="GO" id="GO:0007155">
    <property type="term" value="P:cell adhesion"/>
    <property type="evidence" value="ECO:0007669"/>
    <property type="project" value="UniProtKB-KW"/>
</dbReference>
<evidence type="ECO:0000256" key="10">
    <source>
        <dbReference type="ARBA" id="ARBA00023157"/>
    </source>
</evidence>
<keyword evidence="15" id="KW-1185">Reference proteome</keyword>
<feature type="domain" description="LRRCT" evidence="13">
    <location>
        <begin position="83"/>
        <end position="135"/>
    </location>
</feature>
<dbReference type="SUPFAM" id="SSF52058">
    <property type="entry name" value="L domain-like"/>
    <property type="match status" value="1"/>
</dbReference>
<proteinExistence type="predicted"/>
<evidence type="ECO:0000313" key="14">
    <source>
        <dbReference type="Ensembl" id="ENSAPEP00000006265.1"/>
    </source>
</evidence>
<evidence type="ECO:0000259" key="12">
    <source>
        <dbReference type="SMART" id="SM00013"/>
    </source>
</evidence>
<dbReference type="InterPro" id="IPR000372">
    <property type="entry name" value="LRRNT"/>
</dbReference>
<evidence type="ECO:0000256" key="1">
    <source>
        <dbReference type="ARBA" id="ARBA00004479"/>
    </source>
</evidence>
<evidence type="ECO:0008006" key="16">
    <source>
        <dbReference type="Google" id="ProtNLM"/>
    </source>
</evidence>
<evidence type="ECO:0000256" key="7">
    <source>
        <dbReference type="ARBA" id="ARBA00022989"/>
    </source>
</evidence>
<feature type="domain" description="LRRNT" evidence="12">
    <location>
        <begin position="20"/>
        <end position="58"/>
    </location>
</feature>
<dbReference type="STRING" id="161767.ENSAPEP00000006265"/>
<keyword evidence="8" id="KW-0094">Blood coagulation</keyword>
<keyword evidence="6" id="KW-0130">Cell adhesion</keyword>
<name>A0A3P8S2I7_AMPPE</name>
<dbReference type="GO" id="GO:0016020">
    <property type="term" value="C:membrane"/>
    <property type="evidence" value="ECO:0007669"/>
    <property type="project" value="UniProtKB-SubCell"/>
</dbReference>
<protein>
    <recommendedName>
        <fullName evidence="16">LRRCT domain-containing protein</fullName>
    </recommendedName>
</protein>
<evidence type="ECO:0000256" key="4">
    <source>
        <dbReference type="ARBA" id="ARBA00022696"/>
    </source>
</evidence>
<keyword evidence="9" id="KW-0472">Membrane</keyword>
<comment type="subcellular location">
    <subcellularLocation>
        <location evidence="1">Membrane</location>
        <topology evidence="1">Single-pass type I membrane protein</topology>
    </subcellularLocation>
</comment>
<organism evidence="14 15">
    <name type="scientific">Amphiprion percula</name>
    <name type="common">Orange clownfish</name>
    <name type="synonym">Lutjanus percula</name>
    <dbReference type="NCBI Taxonomy" id="161767"/>
    <lineage>
        <taxon>Eukaryota</taxon>
        <taxon>Metazoa</taxon>
        <taxon>Chordata</taxon>
        <taxon>Craniata</taxon>
        <taxon>Vertebrata</taxon>
        <taxon>Euteleostomi</taxon>
        <taxon>Actinopterygii</taxon>
        <taxon>Neopterygii</taxon>
        <taxon>Teleostei</taxon>
        <taxon>Neoteleostei</taxon>
        <taxon>Acanthomorphata</taxon>
        <taxon>Ovalentaria</taxon>
        <taxon>Pomacentridae</taxon>
        <taxon>Amphiprion</taxon>
    </lineage>
</organism>
<evidence type="ECO:0000256" key="9">
    <source>
        <dbReference type="ARBA" id="ARBA00023136"/>
    </source>
</evidence>
<evidence type="ECO:0000256" key="8">
    <source>
        <dbReference type="ARBA" id="ARBA00023084"/>
    </source>
</evidence>
<evidence type="ECO:0000256" key="11">
    <source>
        <dbReference type="SAM" id="SignalP"/>
    </source>
</evidence>
<keyword evidence="2" id="KW-0433">Leucine-rich repeat</keyword>
<dbReference type="SMART" id="SM00013">
    <property type="entry name" value="LRRNT"/>
    <property type="match status" value="1"/>
</dbReference>
<dbReference type="PANTHER" id="PTHR22650">
    <property type="entry name" value="GLYCOPROTEIN IB BETA"/>
    <property type="match status" value="1"/>
</dbReference>
<dbReference type="GO" id="GO:0007596">
    <property type="term" value="P:blood coagulation"/>
    <property type="evidence" value="ECO:0007669"/>
    <property type="project" value="UniProtKB-KW"/>
</dbReference>
<keyword evidence="7" id="KW-1133">Transmembrane helix</keyword>
<evidence type="ECO:0000256" key="2">
    <source>
        <dbReference type="ARBA" id="ARBA00022614"/>
    </source>
</evidence>
<keyword evidence="10" id="KW-1015">Disulfide bond</keyword>
<dbReference type="Proteomes" id="UP000265080">
    <property type="component" value="Chromosome 11"/>
</dbReference>
<dbReference type="InterPro" id="IPR000483">
    <property type="entry name" value="Cys-rich_flank_reg_C"/>
</dbReference>
<dbReference type="GeneTree" id="ENSGT00940000178072"/>
<keyword evidence="5 11" id="KW-0732">Signal</keyword>
<reference evidence="14" key="2">
    <citation type="submission" date="2025-08" db="UniProtKB">
        <authorList>
            <consortium name="Ensembl"/>
        </authorList>
    </citation>
    <scope>IDENTIFICATION</scope>
</reference>
<evidence type="ECO:0000256" key="3">
    <source>
        <dbReference type="ARBA" id="ARBA00022692"/>
    </source>
</evidence>
<dbReference type="Gene3D" id="3.80.10.10">
    <property type="entry name" value="Ribonuclease Inhibitor"/>
    <property type="match status" value="1"/>
</dbReference>
<reference evidence="14" key="3">
    <citation type="submission" date="2025-09" db="UniProtKB">
        <authorList>
            <consortium name="Ensembl"/>
        </authorList>
    </citation>
    <scope>IDENTIFICATION</scope>
</reference>
<dbReference type="SMART" id="SM00082">
    <property type="entry name" value="LRRCT"/>
    <property type="match status" value="1"/>
</dbReference>
<feature type="chain" id="PRO_5018327790" description="LRRCT domain-containing protein" evidence="11">
    <location>
        <begin position="18"/>
        <end position="167"/>
    </location>
</feature>
<evidence type="ECO:0000256" key="6">
    <source>
        <dbReference type="ARBA" id="ARBA00022889"/>
    </source>
</evidence>
<dbReference type="AlphaFoldDB" id="A0A3P8S2I7"/>
<evidence type="ECO:0000256" key="5">
    <source>
        <dbReference type="ARBA" id="ARBA00022729"/>
    </source>
</evidence>